<dbReference type="RefSeq" id="WP_011194521.1">
    <property type="nucleotide sequence ID" value="NZ_JACSIR010000005.1"/>
</dbReference>
<reference evidence="2" key="1">
    <citation type="submission" date="2017-11" db="EMBL/GenBank/DDBJ databases">
        <title>Three new genomes from thermophilic consortium.</title>
        <authorList>
            <person name="Quaggio R."/>
            <person name="Amgarten D."/>
            <person name="Setubal J.C."/>
        </authorList>
    </citation>
    <scope>NUCLEOTIDE SEQUENCE</scope>
    <source>
        <strain evidence="2">ZCTH01-B2</strain>
    </source>
</reference>
<dbReference type="InterPro" id="IPR027417">
    <property type="entry name" value="P-loop_NTPase"/>
</dbReference>
<feature type="compositionally biased region" description="Low complexity" evidence="1">
    <location>
        <begin position="188"/>
        <end position="203"/>
    </location>
</feature>
<feature type="region of interest" description="Disordered" evidence="1">
    <location>
        <begin position="113"/>
        <end position="203"/>
    </location>
</feature>
<dbReference type="GO" id="GO:0005829">
    <property type="term" value="C:cytosol"/>
    <property type="evidence" value="ECO:0007669"/>
    <property type="project" value="TreeGrafter"/>
</dbReference>
<accession>A0A953I8U7</accession>
<dbReference type="AlphaFoldDB" id="A0A953I8U7"/>
<dbReference type="EMBL" id="PIUK01000038">
    <property type="protein sequence ID" value="MBY6275741.1"/>
    <property type="molecule type" value="Genomic_DNA"/>
</dbReference>
<dbReference type="GO" id="GO:0051782">
    <property type="term" value="P:negative regulation of cell division"/>
    <property type="evidence" value="ECO:0007669"/>
    <property type="project" value="TreeGrafter"/>
</dbReference>
<evidence type="ECO:0000313" key="3">
    <source>
        <dbReference type="Proteomes" id="UP000732377"/>
    </source>
</evidence>
<dbReference type="GO" id="GO:0009898">
    <property type="term" value="C:cytoplasmic side of plasma membrane"/>
    <property type="evidence" value="ECO:0007669"/>
    <property type="project" value="TreeGrafter"/>
</dbReference>
<name>A0A953I8U7_SYMTR</name>
<dbReference type="Proteomes" id="UP000732377">
    <property type="component" value="Unassembled WGS sequence"/>
</dbReference>
<dbReference type="PANTHER" id="PTHR43384">
    <property type="entry name" value="SEPTUM SITE-DETERMINING PROTEIN MIND HOMOLOG, CHLOROPLASTIC-RELATED"/>
    <property type="match status" value="1"/>
</dbReference>
<evidence type="ECO:0008006" key="4">
    <source>
        <dbReference type="Google" id="ProtNLM"/>
    </source>
</evidence>
<evidence type="ECO:0000256" key="1">
    <source>
        <dbReference type="SAM" id="MobiDB-lite"/>
    </source>
</evidence>
<dbReference type="GO" id="GO:0005524">
    <property type="term" value="F:ATP binding"/>
    <property type="evidence" value="ECO:0007669"/>
    <property type="project" value="TreeGrafter"/>
</dbReference>
<protein>
    <recommendedName>
        <fullName evidence="4">CobQ/CobB/MinD/ParA nucleotide binding domain-containing protein</fullName>
    </recommendedName>
</protein>
<dbReference type="GO" id="GO:0016887">
    <property type="term" value="F:ATP hydrolysis activity"/>
    <property type="evidence" value="ECO:0007669"/>
    <property type="project" value="TreeGrafter"/>
</dbReference>
<dbReference type="PANTHER" id="PTHR43384:SF11">
    <property type="entry name" value="SEPTUM SITE DETERMINING PROTEIN"/>
    <property type="match status" value="1"/>
</dbReference>
<evidence type="ECO:0000313" key="2">
    <source>
        <dbReference type="EMBL" id="MBY6275741.1"/>
    </source>
</evidence>
<organism evidence="2 3">
    <name type="scientific">Symbiobacterium thermophilum</name>
    <dbReference type="NCBI Taxonomy" id="2734"/>
    <lineage>
        <taxon>Bacteria</taxon>
        <taxon>Bacillati</taxon>
        <taxon>Bacillota</taxon>
        <taxon>Clostridia</taxon>
        <taxon>Eubacteriales</taxon>
        <taxon>Symbiobacteriaceae</taxon>
        <taxon>Symbiobacterium</taxon>
    </lineage>
</organism>
<proteinExistence type="predicted"/>
<gene>
    <name evidence="2" type="ORF">CWE10_05880</name>
</gene>
<dbReference type="SUPFAM" id="SSF52540">
    <property type="entry name" value="P-loop containing nucleoside triphosphate hydrolases"/>
    <property type="match status" value="1"/>
</dbReference>
<dbReference type="InterPro" id="IPR050625">
    <property type="entry name" value="ParA/MinD_ATPase"/>
</dbReference>
<comment type="caution">
    <text evidence="2">The sequence shown here is derived from an EMBL/GenBank/DDBJ whole genome shotgun (WGS) entry which is preliminary data.</text>
</comment>
<feature type="compositionally biased region" description="Pro residues" evidence="1">
    <location>
        <begin position="116"/>
        <end position="130"/>
    </location>
</feature>
<dbReference type="OMA" id="RWNGADS"/>
<dbReference type="Gene3D" id="3.40.50.300">
    <property type="entry name" value="P-loop containing nucleotide triphosphate hydrolases"/>
    <property type="match status" value="1"/>
</dbReference>
<sequence>MRLAALACTGDPLLDQLLGECASLALVGQPACERASDVLPLLTAEPPALIFVSAALADAEDLLKVRGPRFCWLAEGSDTDGGVPAPPGGVEVLRAEKLTTQLIDAWVRRLQKPPVRQVPPPAPVRPPLRPRSPSDGDSPETPDEPATAPGTRPRFPALSSPAARVPTPGGWPKMHALKSSPPAPSPPAGRAGPGTPSAPALRPPVRVIRQQVVALWGGKPGAGRSTMAVALADLLARSGDVRVCTVDLNPYNSSLSPLLGREQEVPSWVHLAEAAARSQPLPGSGLHWIRPNWALVSGPDGRPDLVARVTPEAIAWLVDELRSQFDYIILDPEARPGPVRDAAARLAQLVLVTVTCDYPDVLDTARGFEAAVEQGVLARDRCRLVLSRWLETPHLTQEEVAECFGLPVAAVIPLMPEAVLQAAGEARPVTRLSDPRAGRLVHALQQLLDVVAPALAAAGGDRSRSAPGSAWLDWLTR</sequence>